<sequence length="153" mass="17117">KLNKKKFACSPGFALIASHSFTTLPNGNLRPRTKRRLTRTTLAQTSVGRSNCSEYFPIFIIILWVSGLFFSQGLSALCGLLYLYGRYEYFRGYAKSAHGRLAPLYFSAKVLWVLIGFSSLGILGSMCRFYLDLDLKHLASSVLDLTEEEGGEL</sequence>
<evidence type="ECO:0000256" key="9">
    <source>
        <dbReference type="ARBA" id="ARBA00023136"/>
    </source>
</evidence>
<evidence type="ECO:0000256" key="14">
    <source>
        <dbReference type="ARBA" id="ARBA00037884"/>
    </source>
</evidence>
<evidence type="ECO:0000256" key="10">
    <source>
        <dbReference type="ARBA" id="ARBA00023239"/>
    </source>
</evidence>
<feature type="transmembrane region" description="Helical" evidence="22">
    <location>
        <begin position="55"/>
        <end position="83"/>
    </location>
</feature>
<comment type="subcellular location">
    <subcellularLocation>
        <location evidence="1">Endoplasmic reticulum membrane</location>
        <topology evidence="1">Multi-pass membrane protein</topology>
    </subcellularLocation>
    <subcellularLocation>
        <location evidence="13">Nucleus outer membrane</location>
        <topology evidence="13">Multi-pass membrane protein</topology>
    </subcellularLocation>
</comment>
<dbReference type="AlphaFoldDB" id="A0A4W5JML7"/>
<evidence type="ECO:0000256" key="12">
    <source>
        <dbReference type="ARBA" id="ARBA00036460"/>
    </source>
</evidence>
<evidence type="ECO:0000256" key="18">
    <source>
        <dbReference type="ARBA" id="ARBA00041943"/>
    </source>
</evidence>
<dbReference type="InterPro" id="IPR023352">
    <property type="entry name" value="MAPEG-like_dom_sf"/>
</dbReference>
<proteinExistence type="inferred from homology"/>
<dbReference type="GO" id="GO:0004602">
    <property type="term" value="F:glutathione peroxidase activity"/>
    <property type="evidence" value="ECO:0007669"/>
    <property type="project" value="TreeGrafter"/>
</dbReference>
<keyword evidence="11" id="KW-0539">Nucleus</keyword>
<dbReference type="GO" id="GO:0019370">
    <property type="term" value="P:leukotriene biosynthetic process"/>
    <property type="evidence" value="ECO:0007669"/>
    <property type="project" value="UniProtKB-KW"/>
</dbReference>
<evidence type="ECO:0000256" key="13">
    <source>
        <dbReference type="ARBA" id="ARBA00037823"/>
    </source>
</evidence>
<dbReference type="Ensembl" id="ENSHHUT00000000954.1">
    <property type="protein sequence ID" value="ENSHHUP00000000929.1"/>
    <property type="gene ID" value="ENSHHUG00000000654.1"/>
</dbReference>
<evidence type="ECO:0000256" key="22">
    <source>
        <dbReference type="SAM" id="Phobius"/>
    </source>
</evidence>
<dbReference type="PANTHER" id="PTHR10250:SF4">
    <property type="entry name" value="LEUKOTRIENE C4 SYNTHASE"/>
    <property type="match status" value="1"/>
</dbReference>
<comment type="catalytic activity">
    <reaction evidence="21">
        <text>leukotriene C4 = leukotriene A4 + glutathione</text>
        <dbReference type="Rhea" id="RHEA:17617"/>
        <dbReference type="ChEBI" id="CHEBI:57463"/>
        <dbReference type="ChEBI" id="CHEBI:57925"/>
        <dbReference type="ChEBI" id="CHEBI:57973"/>
        <dbReference type="EC" id="4.4.1.20"/>
    </reaction>
    <physiologicalReaction direction="right-to-left" evidence="21">
        <dbReference type="Rhea" id="RHEA:17619"/>
    </physiologicalReaction>
</comment>
<dbReference type="GeneTree" id="ENSGT00940000160738"/>
<keyword evidence="8 22" id="KW-1133">Transmembrane helix</keyword>
<evidence type="ECO:0000256" key="21">
    <source>
        <dbReference type="ARBA" id="ARBA00049298"/>
    </source>
</evidence>
<keyword evidence="10" id="KW-0456">Lyase</keyword>
<dbReference type="InterPro" id="IPR001129">
    <property type="entry name" value="Membr-assoc_MAPEG"/>
</dbReference>
<dbReference type="GO" id="GO:0005640">
    <property type="term" value="C:nuclear outer membrane"/>
    <property type="evidence" value="ECO:0007669"/>
    <property type="project" value="UniProtKB-SubCell"/>
</dbReference>
<dbReference type="GO" id="GO:0008047">
    <property type="term" value="F:enzyme activator activity"/>
    <property type="evidence" value="ECO:0007669"/>
    <property type="project" value="InterPro"/>
</dbReference>
<keyword evidence="24" id="KW-1185">Reference proteome</keyword>
<evidence type="ECO:0000256" key="1">
    <source>
        <dbReference type="ARBA" id="ARBA00004477"/>
    </source>
</evidence>
<reference evidence="23" key="2">
    <citation type="submission" date="2025-08" db="UniProtKB">
        <authorList>
            <consortium name="Ensembl"/>
        </authorList>
    </citation>
    <scope>IDENTIFICATION</scope>
</reference>
<comment type="subunit">
    <text evidence="20">Homotrimer. Interacts with ALOX5AP and ALOX5.</text>
</comment>
<organism evidence="23 24">
    <name type="scientific">Hucho hucho</name>
    <name type="common">huchen</name>
    <dbReference type="NCBI Taxonomy" id="62062"/>
    <lineage>
        <taxon>Eukaryota</taxon>
        <taxon>Metazoa</taxon>
        <taxon>Chordata</taxon>
        <taxon>Craniata</taxon>
        <taxon>Vertebrata</taxon>
        <taxon>Euteleostomi</taxon>
        <taxon>Actinopterygii</taxon>
        <taxon>Neopterygii</taxon>
        <taxon>Teleostei</taxon>
        <taxon>Protacanthopterygii</taxon>
        <taxon>Salmoniformes</taxon>
        <taxon>Salmonidae</taxon>
        <taxon>Salmoninae</taxon>
        <taxon>Hucho</taxon>
    </lineage>
</organism>
<evidence type="ECO:0000313" key="24">
    <source>
        <dbReference type="Proteomes" id="UP000314982"/>
    </source>
</evidence>
<evidence type="ECO:0000256" key="4">
    <source>
        <dbReference type="ARBA" id="ARBA00022679"/>
    </source>
</evidence>
<feature type="transmembrane region" description="Helical" evidence="22">
    <location>
        <begin position="104"/>
        <end position="131"/>
    </location>
</feature>
<reference evidence="23" key="3">
    <citation type="submission" date="2025-09" db="UniProtKB">
        <authorList>
            <consortium name="Ensembl"/>
        </authorList>
    </citation>
    <scope>IDENTIFICATION</scope>
</reference>
<evidence type="ECO:0000256" key="6">
    <source>
        <dbReference type="ARBA" id="ARBA00022751"/>
    </source>
</evidence>
<dbReference type="GO" id="GO:0004364">
    <property type="term" value="F:glutathione transferase activity"/>
    <property type="evidence" value="ECO:0007669"/>
    <property type="project" value="TreeGrafter"/>
</dbReference>
<evidence type="ECO:0000256" key="16">
    <source>
        <dbReference type="ARBA" id="ARBA00039419"/>
    </source>
</evidence>
<dbReference type="Proteomes" id="UP000314982">
    <property type="component" value="Unassembled WGS sequence"/>
</dbReference>
<evidence type="ECO:0000256" key="3">
    <source>
        <dbReference type="ARBA" id="ARBA00022553"/>
    </source>
</evidence>
<dbReference type="Pfam" id="PF01124">
    <property type="entry name" value="MAPEG"/>
    <property type="match status" value="1"/>
</dbReference>
<evidence type="ECO:0000256" key="11">
    <source>
        <dbReference type="ARBA" id="ARBA00023242"/>
    </source>
</evidence>
<reference evidence="24" key="1">
    <citation type="submission" date="2018-06" db="EMBL/GenBank/DDBJ databases">
        <title>Genome assembly of Danube salmon.</title>
        <authorList>
            <person name="Macqueen D.J."/>
            <person name="Gundappa M.K."/>
        </authorList>
    </citation>
    <scope>NUCLEOTIDE SEQUENCE [LARGE SCALE GENOMIC DNA]</scope>
</reference>
<evidence type="ECO:0000256" key="5">
    <source>
        <dbReference type="ARBA" id="ARBA00022692"/>
    </source>
</evidence>
<keyword evidence="9 22" id="KW-0472">Membrane</keyword>
<evidence type="ECO:0000256" key="7">
    <source>
        <dbReference type="ARBA" id="ARBA00022824"/>
    </source>
</evidence>
<protein>
    <recommendedName>
        <fullName evidence="16">Leukotriene C4 synthase</fullName>
        <ecNumber evidence="15">4.4.1.20</ecNumber>
    </recommendedName>
    <alternativeName>
        <fullName evidence="18">Glutathione S-transferase LTC4</fullName>
    </alternativeName>
    <alternativeName>
        <fullName evidence="17">Leukotriene-C(4) synthase</fullName>
    </alternativeName>
</protein>
<evidence type="ECO:0000256" key="19">
    <source>
        <dbReference type="ARBA" id="ARBA00045217"/>
    </source>
</evidence>
<comment type="similarity">
    <text evidence="2">Belongs to the MAPEG family.</text>
</comment>
<keyword evidence="5 22" id="KW-0812">Transmembrane</keyword>
<dbReference type="SUPFAM" id="SSF161084">
    <property type="entry name" value="MAPEG domain-like"/>
    <property type="match status" value="1"/>
</dbReference>
<keyword evidence="4" id="KW-0808">Transferase</keyword>
<comment type="catalytic activity">
    <reaction evidence="12">
        <text>(13S,14S)-epoxy-(4Z,7Z,9E,11E,16Z,19Z)-docosahexaenoate + glutathione = (13R)-S-glutathionyl-(14S)-hydroxy-(4Z,7Z,9E,11E,16Z,19Z)-docosahexaenoate</text>
        <dbReference type="Rhea" id="RHEA:53508"/>
        <dbReference type="ChEBI" id="CHEBI:57925"/>
        <dbReference type="ChEBI" id="CHEBI:131958"/>
        <dbReference type="ChEBI" id="CHEBI:137407"/>
    </reaction>
    <physiologicalReaction direction="left-to-right" evidence="12">
        <dbReference type="Rhea" id="RHEA:53509"/>
    </physiologicalReaction>
</comment>
<keyword evidence="7" id="KW-0256">Endoplasmic reticulum</keyword>
<comment type="pathway">
    <text evidence="14">Lipid metabolism; leukotriene C4 biosynthesis.</text>
</comment>
<evidence type="ECO:0000256" key="8">
    <source>
        <dbReference type="ARBA" id="ARBA00022989"/>
    </source>
</evidence>
<keyword evidence="3" id="KW-0597">Phosphoprotein</keyword>
<evidence type="ECO:0000256" key="20">
    <source>
        <dbReference type="ARBA" id="ARBA00046493"/>
    </source>
</evidence>
<evidence type="ECO:0000313" key="23">
    <source>
        <dbReference type="Ensembl" id="ENSHHUP00000000929.1"/>
    </source>
</evidence>
<dbReference type="GO" id="GO:0004464">
    <property type="term" value="F:leukotriene-C4 synthase activity"/>
    <property type="evidence" value="ECO:0007669"/>
    <property type="project" value="UniProtKB-EC"/>
</dbReference>
<keyword evidence="6" id="KW-0434">Leukotriene biosynthesis</keyword>
<name>A0A4W5JML7_9TELE</name>
<dbReference type="InterPro" id="IPR050997">
    <property type="entry name" value="MAPEG"/>
</dbReference>
<evidence type="ECO:0000256" key="2">
    <source>
        <dbReference type="ARBA" id="ARBA00010459"/>
    </source>
</evidence>
<dbReference type="PANTHER" id="PTHR10250">
    <property type="entry name" value="MICROSOMAL GLUTATHIONE S-TRANSFERASE"/>
    <property type="match status" value="1"/>
</dbReference>
<dbReference type="InterPro" id="IPR001446">
    <property type="entry name" value="5_LipOase_AP"/>
</dbReference>
<evidence type="ECO:0000256" key="15">
    <source>
        <dbReference type="ARBA" id="ARBA00039056"/>
    </source>
</evidence>
<accession>A0A4W5JML7</accession>
<comment type="function">
    <text evidence="19">Catalyzes the conjugation of leukotriene A4 with reduced glutathione (GSH) to form leukotriene C4 with high specificity. Can also catalyze the transfer of a glutathionyl group from glutathione (GSH) to 13(S),14(S)-epoxy-docosahexaenoic acid to form maresin conjugate in tissue regeneration 1 (MCTR1), a bioactive lipid mediator that possess potent anti-inflammatory and proresolving actions.</text>
</comment>
<dbReference type="GO" id="GO:0005789">
    <property type="term" value="C:endoplasmic reticulum membrane"/>
    <property type="evidence" value="ECO:0007669"/>
    <property type="project" value="UniProtKB-SubCell"/>
</dbReference>
<evidence type="ECO:0000256" key="17">
    <source>
        <dbReference type="ARBA" id="ARBA00041224"/>
    </source>
</evidence>
<dbReference type="PRINTS" id="PR00488">
    <property type="entry name" value="5LPOXGNASEAP"/>
</dbReference>
<dbReference type="EC" id="4.4.1.20" evidence="15"/>
<dbReference type="Gene3D" id="1.20.120.550">
    <property type="entry name" value="Membrane associated eicosanoid/glutathione metabolism-like domain"/>
    <property type="match status" value="1"/>
</dbReference>